<evidence type="ECO:0000313" key="9">
    <source>
        <dbReference type="Proteomes" id="UP000191691"/>
    </source>
</evidence>
<dbReference type="InterPro" id="IPR013107">
    <property type="entry name" value="Acyl-CoA_DH_C"/>
</dbReference>
<evidence type="ECO:0000256" key="4">
    <source>
        <dbReference type="ARBA" id="ARBA00023002"/>
    </source>
</evidence>
<evidence type="ECO:0000256" key="1">
    <source>
        <dbReference type="ARBA" id="ARBA00008383"/>
    </source>
</evidence>
<dbReference type="SUPFAM" id="SSF47203">
    <property type="entry name" value="Acyl-CoA dehydrogenase C-terminal domain-like"/>
    <property type="match status" value="1"/>
</dbReference>
<dbReference type="InterPro" id="IPR023606">
    <property type="entry name" value="CoA-Trfase_III_dom_1_sf"/>
</dbReference>
<evidence type="ECO:0000256" key="3">
    <source>
        <dbReference type="ARBA" id="ARBA00022679"/>
    </source>
</evidence>
<accession>A0A1V6XAI2</accession>
<gene>
    <name evidence="8" type="ORF">PENNAL_c0099G02141</name>
</gene>
<feature type="domain" description="Acyl-CoA oxidase/dehydrogenase middle" evidence="5">
    <location>
        <begin position="585"/>
        <end position="682"/>
    </location>
</feature>
<dbReference type="InterPro" id="IPR009100">
    <property type="entry name" value="AcylCoA_DH/oxidase_NM_dom_sf"/>
</dbReference>
<dbReference type="FunFam" id="1.20.140.10:FF:000012">
    <property type="entry name" value="Acyl-CoA dehydrogenase fadE12"/>
    <property type="match status" value="1"/>
</dbReference>
<dbReference type="GO" id="GO:0016746">
    <property type="term" value="F:acyltransferase activity"/>
    <property type="evidence" value="ECO:0007669"/>
    <property type="project" value="InterPro"/>
</dbReference>
<dbReference type="SUPFAM" id="SSF89796">
    <property type="entry name" value="CoA-transferase family III (CaiB/BaiF)"/>
    <property type="match status" value="1"/>
</dbReference>
<evidence type="ECO:0008006" key="10">
    <source>
        <dbReference type="Google" id="ProtNLM"/>
    </source>
</evidence>
<feature type="domain" description="Acyl-CoA dehydrogenase C-terminal" evidence="7">
    <location>
        <begin position="711"/>
        <end position="823"/>
    </location>
</feature>
<dbReference type="SUPFAM" id="SSF56645">
    <property type="entry name" value="Acyl-CoA dehydrogenase NM domain-like"/>
    <property type="match status" value="1"/>
</dbReference>
<dbReference type="PANTHER" id="PTHR48207">
    <property type="entry name" value="SUCCINATE--HYDROXYMETHYLGLUTARATE COA-TRANSFERASE"/>
    <property type="match status" value="1"/>
</dbReference>
<dbReference type="Pfam" id="PF02770">
    <property type="entry name" value="Acyl-CoA_dh_M"/>
    <property type="match status" value="1"/>
</dbReference>
<dbReference type="GO" id="GO:0047369">
    <property type="term" value="F:succinate-hydroxymethylglutarate CoA-transferase activity"/>
    <property type="evidence" value="ECO:0007669"/>
    <property type="project" value="TreeGrafter"/>
</dbReference>
<evidence type="ECO:0000259" key="5">
    <source>
        <dbReference type="Pfam" id="PF02770"/>
    </source>
</evidence>
<name>A0A1V6XAI2_PENNA</name>
<reference evidence="9" key="1">
    <citation type="journal article" date="2017" name="Nat. Microbiol.">
        <title>Global analysis of biosynthetic gene clusters reveals vast potential of secondary metabolite production in Penicillium species.</title>
        <authorList>
            <person name="Nielsen J.C."/>
            <person name="Grijseels S."/>
            <person name="Prigent S."/>
            <person name="Ji B."/>
            <person name="Dainat J."/>
            <person name="Nielsen K.F."/>
            <person name="Frisvad J.C."/>
            <person name="Workman M."/>
            <person name="Nielsen J."/>
        </authorList>
    </citation>
    <scope>NUCLEOTIDE SEQUENCE [LARGE SCALE GENOMIC DNA]</scope>
    <source>
        <strain evidence="9">IBT 13039</strain>
    </source>
</reference>
<dbReference type="GO" id="GO:0050660">
    <property type="term" value="F:flavin adenine dinucleotide binding"/>
    <property type="evidence" value="ECO:0007669"/>
    <property type="project" value="InterPro"/>
</dbReference>
<dbReference type="InterPro" id="IPR003673">
    <property type="entry name" value="CoA-Trfase_fam_III"/>
</dbReference>
<dbReference type="PANTHER" id="PTHR48207:SF3">
    <property type="entry name" value="SUCCINATE--HYDROXYMETHYLGLUTARATE COA-TRANSFERASE"/>
    <property type="match status" value="1"/>
</dbReference>
<evidence type="ECO:0000313" key="8">
    <source>
        <dbReference type="EMBL" id="OQE72162.1"/>
    </source>
</evidence>
<dbReference type="InterPro" id="IPR016039">
    <property type="entry name" value="Thiolase-like"/>
</dbReference>
<dbReference type="Gene3D" id="1.20.140.10">
    <property type="entry name" value="Butyryl-CoA Dehydrogenase, subunit A, domain 3"/>
    <property type="match status" value="1"/>
</dbReference>
<dbReference type="InterPro" id="IPR013786">
    <property type="entry name" value="AcylCoA_DH/ox_N"/>
</dbReference>
<dbReference type="Gene3D" id="3.40.50.10540">
    <property type="entry name" value="Crotonobetainyl-coa:carnitine coa-transferase, domain 1"/>
    <property type="match status" value="1"/>
</dbReference>
<dbReference type="InterPro" id="IPR037069">
    <property type="entry name" value="AcylCoA_DH/ox_N_sf"/>
</dbReference>
<dbReference type="Pfam" id="PF08028">
    <property type="entry name" value="Acyl-CoA_dh_2"/>
    <property type="match status" value="1"/>
</dbReference>
<comment type="caution">
    <text evidence="8">The sequence shown here is derived from an EMBL/GenBank/DDBJ whole genome shotgun (WGS) entry which is preliminary data.</text>
</comment>
<evidence type="ECO:0000259" key="6">
    <source>
        <dbReference type="Pfam" id="PF02771"/>
    </source>
</evidence>
<dbReference type="Gene3D" id="2.40.110.10">
    <property type="entry name" value="Butyryl-CoA Dehydrogenase, subunit A, domain 2"/>
    <property type="match status" value="1"/>
</dbReference>
<dbReference type="InterPro" id="IPR046373">
    <property type="entry name" value="Acyl-CoA_Oxase/DH_mid-dom_sf"/>
</dbReference>
<dbReference type="Gene3D" id="3.40.47.10">
    <property type="match status" value="1"/>
</dbReference>
<dbReference type="Pfam" id="PF02771">
    <property type="entry name" value="Acyl-CoA_dh_N"/>
    <property type="match status" value="1"/>
</dbReference>
<dbReference type="FunFam" id="3.30.1540.10:FF:000005">
    <property type="entry name" value="succinate--hydroxymethylglutarate CoA-transferase isoform X4"/>
    <property type="match status" value="1"/>
</dbReference>
<sequence>MQPVIVGVADIRNRSLAVEDAKEPASLMLEAIQGAVKDTSTSSESSQVLLDRIDSLSVVQTWTWPYHDLPGLLSQHLGVNPKYQTCTEHGGNQPAKVLHEAALRIARGESTVAVLTGGEALASWWSPPAQNVTDVFSPTNRELRKDIAGLHSVGSPIHIYPLYENGFRAHREQTLQENHRESVALYAYFSQVASQNPYAWNYGADAETAASIGTVSKKNRMICFPCISTSYVFTSTNKAYQSPLSDPLLMNAFNTVNLSSACILTTTEFAKQLGIPEDKWIYPRGGAGFKERDYCCASQLTPDDIDLYDFYSCFPIVPKLACHHLGISITQPNKPITLLGGLTSFGGAGNNYSMHAITEMTRRLRGGASRNGLILANGGVLSYQHAICLSSLPPRDGSPYPNGNGLEQAERDPIPPVDFEVEGPATIEIPRIPRLLPLKVSRVPRGTRSRSLHARATEFLQSQDPDLSESQRTVREAISKICSDFPDSYWAQIDESHQFPTELYEALARQGWLGICLPQRYGGSELGISEAAVMMQTIAESGGGMTGASSIHMNIFGLEPVAKFGTEKQKERWLIPLIAGRQRACFGVTEPNTGLDTLQLQATARRSRDGYMLSGQKVWISTAQQADKILILVRTTPRDRVKKPSQGLSLFYTDLQVPQVQITEIPKMGRAAVDTNSLFFDNWHVSMDDRVGEEHEGFRMILHGMNAERILIGAEALGLGFAALRRAALYSNDRHVFGRPIGQNQGIQHPLADSWMKMEAARMMIYQAARLYDQGYTGGEYANAGKYLAAEAAFEACERAILTHGGMGYAKEYHVERYLREVLIPRIAPGPFCTQILADYGAEVLKVENPKGGDDTRLWRTAAEKHVWKATGKDMSTYFCAINRNKLSITLSLKQEKGQEIFFRLAKEADVVSVVLRLKSKPPVLNYHRVENFVPGKMDEMGIGYEKLREINPSIIYASVSGQSSIIVNPYATVSTEFNLGYGASGPYSHRAGYDAIAAAEAGMLHITGERNGPPTRPGLGLTDMSTGLYLHGAILAALYARRDTGRGQKIDTSLFESQVSLLSNVAMSWLNAGEHAKRWGTEHPSIVPYQAFKTKDGHLVLGATNNRQFQTLCRLVKLSELATDPRFADNSSRVQNRSELKQILEPVINTKPTKDWLSVLDGSGLPYGPVNTIEEVFSHPQTAARDMVYSLPHEANIQGPLSSLVGRSLKFDDRHQA</sequence>
<protein>
    <recommendedName>
        <fullName evidence="10">Thiolase-like protein type 1 additional C-terminal domain-containing protein</fullName>
    </recommendedName>
</protein>
<keyword evidence="4" id="KW-0560">Oxidoreductase</keyword>
<dbReference type="AlphaFoldDB" id="A0A1V6XAI2"/>
<dbReference type="Pfam" id="PF02515">
    <property type="entry name" value="CoA_transf_3"/>
    <property type="match status" value="1"/>
</dbReference>
<dbReference type="SUPFAM" id="SSF53901">
    <property type="entry name" value="Thiolase-like"/>
    <property type="match status" value="2"/>
</dbReference>
<organism evidence="8 9">
    <name type="scientific">Penicillium nalgiovense</name>
    <dbReference type="NCBI Taxonomy" id="60175"/>
    <lineage>
        <taxon>Eukaryota</taxon>
        <taxon>Fungi</taxon>
        <taxon>Dikarya</taxon>
        <taxon>Ascomycota</taxon>
        <taxon>Pezizomycotina</taxon>
        <taxon>Eurotiomycetes</taxon>
        <taxon>Eurotiomycetidae</taxon>
        <taxon>Eurotiales</taxon>
        <taxon>Aspergillaceae</taxon>
        <taxon>Penicillium</taxon>
    </lineage>
</organism>
<dbReference type="Gene3D" id="3.30.1540.10">
    <property type="entry name" value="formyl-coa transferase, domain 3"/>
    <property type="match status" value="1"/>
</dbReference>
<dbReference type="GO" id="GO:0016627">
    <property type="term" value="F:oxidoreductase activity, acting on the CH-CH group of donors"/>
    <property type="evidence" value="ECO:0007669"/>
    <property type="project" value="InterPro"/>
</dbReference>
<comment type="similarity">
    <text evidence="1">Belongs to the CoA-transferase III family.</text>
</comment>
<dbReference type="Proteomes" id="UP000191691">
    <property type="component" value="Unassembled WGS sequence"/>
</dbReference>
<dbReference type="InterPro" id="IPR050483">
    <property type="entry name" value="CoA-transferase_III_domain"/>
</dbReference>
<dbReference type="STRING" id="60175.A0A1V6XAI2"/>
<dbReference type="InterPro" id="IPR036250">
    <property type="entry name" value="AcylCo_DH-like_C"/>
</dbReference>
<dbReference type="CDD" id="cd00567">
    <property type="entry name" value="ACAD"/>
    <property type="match status" value="1"/>
</dbReference>
<dbReference type="InterPro" id="IPR044855">
    <property type="entry name" value="CoA-Trfase_III_dom3_sf"/>
</dbReference>
<keyword evidence="9" id="KW-1185">Reference proteome</keyword>
<evidence type="ECO:0000256" key="2">
    <source>
        <dbReference type="ARBA" id="ARBA00022630"/>
    </source>
</evidence>
<evidence type="ECO:0000259" key="7">
    <source>
        <dbReference type="Pfam" id="PF08028"/>
    </source>
</evidence>
<proteinExistence type="inferred from homology"/>
<dbReference type="GO" id="GO:0005739">
    <property type="term" value="C:mitochondrion"/>
    <property type="evidence" value="ECO:0007669"/>
    <property type="project" value="TreeGrafter"/>
</dbReference>
<keyword evidence="2" id="KW-0285">Flavoprotein</keyword>
<keyword evidence="3" id="KW-0808">Transferase</keyword>
<dbReference type="Gene3D" id="1.10.540.10">
    <property type="entry name" value="Acyl-CoA dehydrogenase/oxidase, N-terminal domain"/>
    <property type="match status" value="1"/>
</dbReference>
<dbReference type="EMBL" id="MOOB01000099">
    <property type="protein sequence ID" value="OQE72162.1"/>
    <property type="molecule type" value="Genomic_DNA"/>
</dbReference>
<dbReference type="InterPro" id="IPR006091">
    <property type="entry name" value="Acyl-CoA_Oxase/DH_mid-dom"/>
</dbReference>
<feature type="domain" description="Acyl-CoA dehydrogenase/oxidase N-terminal" evidence="6">
    <location>
        <begin position="468"/>
        <end position="580"/>
    </location>
</feature>